<dbReference type="EMBL" id="GGEC01075601">
    <property type="protein sequence ID" value="MBX56085.1"/>
    <property type="molecule type" value="Transcribed_RNA"/>
</dbReference>
<sequence length="69" mass="7734">MYGTHENSSVLLFFTTLVKVNVGAAYCNRQAALPNTPSARRSIPICFVFQEQKCSQKKTNNREVSLPNN</sequence>
<evidence type="ECO:0008006" key="3">
    <source>
        <dbReference type="Google" id="ProtNLM"/>
    </source>
</evidence>
<proteinExistence type="predicted"/>
<feature type="signal peptide" evidence="1">
    <location>
        <begin position="1"/>
        <end position="25"/>
    </location>
</feature>
<name>A0A2P2PN24_RHIMU</name>
<evidence type="ECO:0000256" key="1">
    <source>
        <dbReference type="SAM" id="SignalP"/>
    </source>
</evidence>
<protein>
    <recommendedName>
        <fullName evidence="3">Secreted protein</fullName>
    </recommendedName>
</protein>
<accession>A0A2P2PN24</accession>
<reference evidence="2" key="1">
    <citation type="submission" date="2018-02" db="EMBL/GenBank/DDBJ databases">
        <title>Rhizophora mucronata_Transcriptome.</title>
        <authorList>
            <person name="Meera S.P."/>
            <person name="Sreeshan A."/>
            <person name="Augustine A."/>
        </authorList>
    </citation>
    <scope>NUCLEOTIDE SEQUENCE</scope>
    <source>
        <tissue evidence="2">Leaf</tissue>
    </source>
</reference>
<dbReference type="AlphaFoldDB" id="A0A2P2PN24"/>
<evidence type="ECO:0000313" key="2">
    <source>
        <dbReference type="EMBL" id="MBX56085.1"/>
    </source>
</evidence>
<organism evidence="2">
    <name type="scientific">Rhizophora mucronata</name>
    <name type="common">Asiatic mangrove</name>
    <dbReference type="NCBI Taxonomy" id="61149"/>
    <lineage>
        <taxon>Eukaryota</taxon>
        <taxon>Viridiplantae</taxon>
        <taxon>Streptophyta</taxon>
        <taxon>Embryophyta</taxon>
        <taxon>Tracheophyta</taxon>
        <taxon>Spermatophyta</taxon>
        <taxon>Magnoliopsida</taxon>
        <taxon>eudicotyledons</taxon>
        <taxon>Gunneridae</taxon>
        <taxon>Pentapetalae</taxon>
        <taxon>rosids</taxon>
        <taxon>fabids</taxon>
        <taxon>Malpighiales</taxon>
        <taxon>Rhizophoraceae</taxon>
        <taxon>Rhizophora</taxon>
    </lineage>
</organism>
<feature type="chain" id="PRO_5015172907" description="Secreted protein" evidence="1">
    <location>
        <begin position="26"/>
        <end position="69"/>
    </location>
</feature>
<keyword evidence="1" id="KW-0732">Signal</keyword>